<protein>
    <submittedName>
        <fullName evidence="1">Uncharacterized protein</fullName>
    </submittedName>
</protein>
<sequence>MSKLQTMEWGLLTSQLLKKISHRSLKSRQSWLRFWTTMALPLSINHGRTTSKPNSTDFYYRAYCCTSNAFAQRCDGSGVFFMPTYVRLCDPCIQPFFSNAV</sequence>
<organism evidence="1 2">
    <name type="scientific">Nephila pilipes</name>
    <name type="common">Giant wood spider</name>
    <name type="synonym">Nephila maculata</name>
    <dbReference type="NCBI Taxonomy" id="299642"/>
    <lineage>
        <taxon>Eukaryota</taxon>
        <taxon>Metazoa</taxon>
        <taxon>Ecdysozoa</taxon>
        <taxon>Arthropoda</taxon>
        <taxon>Chelicerata</taxon>
        <taxon>Arachnida</taxon>
        <taxon>Araneae</taxon>
        <taxon>Araneomorphae</taxon>
        <taxon>Entelegynae</taxon>
        <taxon>Araneoidea</taxon>
        <taxon>Nephilidae</taxon>
        <taxon>Nephila</taxon>
    </lineage>
</organism>
<proteinExistence type="predicted"/>
<gene>
    <name evidence="1" type="ORF">NPIL_219731</name>
</gene>
<evidence type="ECO:0000313" key="2">
    <source>
        <dbReference type="Proteomes" id="UP000887013"/>
    </source>
</evidence>
<dbReference type="EMBL" id="BMAW01102101">
    <property type="protein sequence ID" value="GFT02674.1"/>
    <property type="molecule type" value="Genomic_DNA"/>
</dbReference>
<reference evidence="1" key="1">
    <citation type="submission" date="2020-08" db="EMBL/GenBank/DDBJ databases">
        <title>Multicomponent nature underlies the extraordinary mechanical properties of spider dragline silk.</title>
        <authorList>
            <person name="Kono N."/>
            <person name="Nakamura H."/>
            <person name="Mori M."/>
            <person name="Yoshida Y."/>
            <person name="Ohtoshi R."/>
            <person name="Malay A.D."/>
            <person name="Moran D.A.P."/>
            <person name="Tomita M."/>
            <person name="Numata K."/>
            <person name="Arakawa K."/>
        </authorList>
    </citation>
    <scope>NUCLEOTIDE SEQUENCE</scope>
</reference>
<dbReference type="AlphaFoldDB" id="A0A8X6NAG6"/>
<name>A0A8X6NAG6_NEPPI</name>
<comment type="caution">
    <text evidence="1">The sequence shown here is derived from an EMBL/GenBank/DDBJ whole genome shotgun (WGS) entry which is preliminary data.</text>
</comment>
<accession>A0A8X6NAG6</accession>
<keyword evidence="2" id="KW-1185">Reference proteome</keyword>
<dbReference type="Proteomes" id="UP000887013">
    <property type="component" value="Unassembled WGS sequence"/>
</dbReference>
<evidence type="ECO:0000313" key="1">
    <source>
        <dbReference type="EMBL" id="GFT02674.1"/>
    </source>
</evidence>